<evidence type="ECO:0000313" key="2">
    <source>
        <dbReference type="EMBL" id="KAK8867090.1"/>
    </source>
</evidence>
<reference evidence="2 3" key="1">
    <citation type="submission" date="2024-04" db="EMBL/GenBank/DDBJ databases">
        <title>Tritrichomonas musculus Genome.</title>
        <authorList>
            <person name="Alves-Ferreira E."/>
            <person name="Grigg M."/>
            <person name="Lorenzi H."/>
            <person name="Galac M."/>
        </authorList>
    </citation>
    <scope>NUCLEOTIDE SEQUENCE [LARGE SCALE GENOMIC DNA]</scope>
    <source>
        <strain evidence="2 3">EAF2021</strain>
    </source>
</reference>
<accession>A0ABR2IR52</accession>
<feature type="domain" description="DUF3447" evidence="1">
    <location>
        <begin position="253"/>
        <end position="326"/>
    </location>
</feature>
<name>A0ABR2IR52_9EUKA</name>
<comment type="caution">
    <text evidence="2">The sequence shown here is derived from an EMBL/GenBank/DDBJ whole genome shotgun (WGS) entry which is preliminary data.</text>
</comment>
<dbReference type="Proteomes" id="UP001470230">
    <property type="component" value="Unassembled WGS sequence"/>
</dbReference>
<gene>
    <name evidence="2" type="ORF">M9Y10_010059</name>
</gene>
<dbReference type="SUPFAM" id="SSF48403">
    <property type="entry name" value="Ankyrin repeat"/>
    <property type="match status" value="1"/>
</dbReference>
<dbReference type="InterPro" id="IPR036770">
    <property type="entry name" value="Ankyrin_rpt-contain_sf"/>
</dbReference>
<dbReference type="PANTHER" id="PTHR24159">
    <property type="match status" value="1"/>
</dbReference>
<dbReference type="Pfam" id="PF11929">
    <property type="entry name" value="DUF3447"/>
    <property type="match status" value="1"/>
</dbReference>
<dbReference type="InterPro" id="IPR020683">
    <property type="entry name" value="DUF3447"/>
</dbReference>
<keyword evidence="3" id="KW-1185">Reference proteome</keyword>
<dbReference type="EMBL" id="JAPFFF010000015">
    <property type="protein sequence ID" value="KAK8867090.1"/>
    <property type="molecule type" value="Genomic_DNA"/>
</dbReference>
<evidence type="ECO:0000259" key="1">
    <source>
        <dbReference type="Pfam" id="PF11929"/>
    </source>
</evidence>
<protein>
    <recommendedName>
        <fullName evidence="1">DUF3447 domain-containing protein</fullName>
    </recommendedName>
</protein>
<proteinExistence type="predicted"/>
<organism evidence="2 3">
    <name type="scientific">Tritrichomonas musculus</name>
    <dbReference type="NCBI Taxonomy" id="1915356"/>
    <lineage>
        <taxon>Eukaryota</taxon>
        <taxon>Metamonada</taxon>
        <taxon>Parabasalia</taxon>
        <taxon>Tritrichomonadida</taxon>
        <taxon>Tritrichomonadidae</taxon>
        <taxon>Tritrichomonas</taxon>
    </lineage>
</organism>
<sequence length="381" mass="45493">MIEIQEYLEKKNKIQNYLIDFIDNGINFKDDVNLISLFNEEKIGNNPSELKALLHLISNISSDHHRSIDFFKKIDQILFFFGDEIKLTFSNFEIFQIFIKNKRILLFLFKNKIILPDKYITSAVTHKKFLAKNYHFYFYPEIKDFLSEECQQEYKCELLSTDPDKFEQKRKIGENDNYICQLIQNDSINEFVIYLNKTNLPLTSKIELSIFETNTYLLNNHPTLIKYSAFFGSIQIFKYLISKGVELPPSIWIYAIHGGNMQIIQILKDNQIDPKDDSYKQCFKEAIRFHNNNLANFLRDNFFKEPIENDSEIFMQCLKYYNFNYFQHKLENTLKMLYNLCQYDYIHLVELLLKSKTYDINGFIKISKKFFLFNAVSILSF</sequence>
<dbReference type="PANTHER" id="PTHR24159:SF5">
    <property type="entry name" value="ANK_REP_REGION DOMAIN-CONTAINING PROTEIN"/>
    <property type="match status" value="1"/>
</dbReference>
<evidence type="ECO:0000313" key="3">
    <source>
        <dbReference type="Proteomes" id="UP001470230"/>
    </source>
</evidence>